<evidence type="ECO:0000313" key="3">
    <source>
        <dbReference type="EMBL" id="MFC5861385.1"/>
    </source>
</evidence>
<sequence length="251" mass="28983">MPRSWLIAECVVIYFALPLAYRFSPWRIPALPVLWAVTAYAIWQLSRDPGFNRARLWNASTLASNLPAICLLFVLTAAGMWLLVHIWFSQLEWRFVRQHPLFWGIVMILYPVLDVYPQSILYRAFFLQRYVDLAPNGIAGRWAMILASATAFSFLHIIFRNWIAVVLTFFGGILFAWRYVETGSLLTSSVEHALYGCWLFTVGLGEYFYHGVWPRPKRASILTDHRKRSERSGSTTGLRFPHGSVRSLLFC</sequence>
<protein>
    <submittedName>
        <fullName evidence="3">Type II CAAX prenyl endopeptidase Rce1 family protein</fullName>
    </submittedName>
</protein>
<dbReference type="RefSeq" id="WP_263333794.1">
    <property type="nucleotide sequence ID" value="NZ_JAGSYH010000002.1"/>
</dbReference>
<organism evidence="3 4">
    <name type="scientific">Acidicapsa dinghuensis</name>
    <dbReference type="NCBI Taxonomy" id="2218256"/>
    <lineage>
        <taxon>Bacteria</taxon>
        <taxon>Pseudomonadati</taxon>
        <taxon>Acidobacteriota</taxon>
        <taxon>Terriglobia</taxon>
        <taxon>Terriglobales</taxon>
        <taxon>Acidobacteriaceae</taxon>
        <taxon>Acidicapsa</taxon>
    </lineage>
</organism>
<name>A0ABW1EDS5_9BACT</name>
<dbReference type="EMBL" id="JBHSPH010000001">
    <property type="protein sequence ID" value="MFC5861385.1"/>
    <property type="molecule type" value="Genomic_DNA"/>
</dbReference>
<evidence type="ECO:0000313" key="4">
    <source>
        <dbReference type="Proteomes" id="UP001596091"/>
    </source>
</evidence>
<accession>A0ABW1EDS5</accession>
<dbReference type="Proteomes" id="UP001596091">
    <property type="component" value="Unassembled WGS sequence"/>
</dbReference>
<feature type="transmembrane region" description="Helical" evidence="1">
    <location>
        <begin position="138"/>
        <end position="155"/>
    </location>
</feature>
<feature type="transmembrane region" description="Helical" evidence="1">
    <location>
        <begin position="100"/>
        <end position="118"/>
    </location>
</feature>
<keyword evidence="1" id="KW-0812">Transmembrane</keyword>
<reference evidence="4" key="1">
    <citation type="journal article" date="2019" name="Int. J. Syst. Evol. Microbiol.">
        <title>The Global Catalogue of Microorganisms (GCM) 10K type strain sequencing project: providing services to taxonomists for standard genome sequencing and annotation.</title>
        <authorList>
            <consortium name="The Broad Institute Genomics Platform"/>
            <consortium name="The Broad Institute Genome Sequencing Center for Infectious Disease"/>
            <person name="Wu L."/>
            <person name="Ma J."/>
        </authorList>
    </citation>
    <scope>NUCLEOTIDE SEQUENCE [LARGE SCALE GENOMIC DNA]</scope>
    <source>
        <strain evidence="4">JCM 4087</strain>
    </source>
</reference>
<feature type="domain" description="CAAX prenyl protease 2/Lysostaphin resistance protein A-like" evidence="2">
    <location>
        <begin position="106"/>
        <end position="195"/>
    </location>
</feature>
<keyword evidence="1" id="KW-0472">Membrane</keyword>
<gene>
    <name evidence="3" type="ORF">ACFPT7_03685</name>
</gene>
<keyword evidence="1" id="KW-1133">Transmembrane helix</keyword>
<feature type="transmembrane region" description="Helical" evidence="1">
    <location>
        <begin position="162"/>
        <end position="180"/>
    </location>
</feature>
<feature type="transmembrane region" description="Helical" evidence="1">
    <location>
        <begin position="6"/>
        <end position="23"/>
    </location>
</feature>
<keyword evidence="4" id="KW-1185">Reference proteome</keyword>
<feature type="transmembrane region" description="Helical" evidence="1">
    <location>
        <begin position="192"/>
        <end position="209"/>
    </location>
</feature>
<dbReference type="Pfam" id="PF02517">
    <property type="entry name" value="Rce1-like"/>
    <property type="match status" value="1"/>
</dbReference>
<feature type="transmembrane region" description="Helical" evidence="1">
    <location>
        <begin position="66"/>
        <end position="88"/>
    </location>
</feature>
<proteinExistence type="predicted"/>
<dbReference type="InterPro" id="IPR003675">
    <property type="entry name" value="Rce1/LyrA-like_dom"/>
</dbReference>
<evidence type="ECO:0000259" key="2">
    <source>
        <dbReference type="Pfam" id="PF02517"/>
    </source>
</evidence>
<evidence type="ECO:0000256" key="1">
    <source>
        <dbReference type="SAM" id="Phobius"/>
    </source>
</evidence>
<feature type="transmembrane region" description="Helical" evidence="1">
    <location>
        <begin position="30"/>
        <end position="46"/>
    </location>
</feature>
<comment type="caution">
    <text evidence="3">The sequence shown here is derived from an EMBL/GenBank/DDBJ whole genome shotgun (WGS) entry which is preliminary data.</text>
</comment>